<evidence type="ECO:0000313" key="1">
    <source>
        <dbReference type="EMBL" id="TYR95724.1"/>
    </source>
</evidence>
<dbReference type="EMBL" id="VTEG01000028">
    <property type="protein sequence ID" value="TYR95724.1"/>
    <property type="molecule type" value="Genomic_DNA"/>
</dbReference>
<dbReference type="AlphaFoldDB" id="A0A5D4M1B3"/>
<organism evidence="1 2">
    <name type="scientific">Rossellomorea vietnamensis</name>
    <dbReference type="NCBI Taxonomy" id="218284"/>
    <lineage>
        <taxon>Bacteria</taxon>
        <taxon>Bacillati</taxon>
        <taxon>Bacillota</taxon>
        <taxon>Bacilli</taxon>
        <taxon>Bacillales</taxon>
        <taxon>Bacillaceae</taxon>
        <taxon>Rossellomorea</taxon>
    </lineage>
</organism>
<sequence length="127" mass="14503">MKAKELRGIVPIQLKDGQTYKMEFTFNSICELEDKLGSIEKVFEEITKPTMKNTRMLLWAGLWEHHEMTEKEVGRLLDFNVIGQVTRAVEKGINFAFPTTEGPAGEQEVDEMPDEMKAVLQEAKAKN</sequence>
<comment type="caution">
    <text evidence="1">The sequence shown here is derived from an EMBL/GenBank/DDBJ whole genome shotgun (WGS) entry which is preliminary data.</text>
</comment>
<dbReference type="RefSeq" id="WP_148955195.1">
    <property type="nucleotide sequence ID" value="NZ_VTEG01000028.1"/>
</dbReference>
<evidence type="ECO:0000313" key="2">
    <source>
        <dbReference type="Proteomes" id="UP000325182"/>
    </source>
</evidence>
<protein>
    <submittedName>
        <fullName evidence="1">Uncharacterized protein</fullName>
    </submittedName>
</protein>
<gene>
    <name evidence="1" type="ORF">FZC84_21265</name>
</gene>
<accession>A0A5D4M1B3</accession>
<name>A0A5D4M1B3_9BACI</name>
<dbReference type="Proteomes" id="UP000325182">
    <property type="component" value="Unassembled WGS sequence"/>
</dbReference>
<proteinExistence type="predicted"/>
<reference evidence="1 2" key="1">
    <citation type="submission" date="2019-08" db="EMBL/GenBank/DDBJ databases">
        <title>Bacillus genomes from the desert of Cuatro Cienegas, Coahuila.</title>
        <authorList>
            <person name="Olmedo-Alvarez G."/>
        </authorList>
    </citation>
    <scope>NUCLEOTIDE SEQUENCE [LARGE SCALE GENOMIC DNA]</scope>
    <source>
        <strain evidence="1 2">CH128b_4D</strain>
    </source>
</reference>